<dbReference type="Proteomes" id="UP000466517">
    <property type="component" value="Chromosome"/>
</dbReference>
<accession>A0A7I7XEI3</accession>
<gene>
    <name evidence="2" type="ORF">MMAD_18160</name>
</gene>
<dbReference type="Pfam" id="PF13460">
    <property type="entry name" value="NAD_binding_10"/>
    <property type="match status" value="1"/>
</dbReference>
<dbReference type="SUPFAM" id="SSF51735">
    <property type="entry name" value="NAD(P)-binding Rossmann-fold domains"/>
    <property type="match status" value="1"/>
</dbReference>
<protein>
    <submittedName>
        <fullName evidence="2">NmrA family transcriptional regulator</fullName>
    </submittedName>
</protein>
<evidence type="ECO:0000313" key="2">
    <source>
        <dbReference type="EMBL" id="BBZ27521.1"/>
    </source>
</evidence>
<reference evidence="2 3" key="1">
    <citation type="journal article" date="2019" name="Emerg. Microbes Infect.">
        <title>Comprehensive subspecies identification of 175 nontuberculous mycobacteria species based on 7547 genomic profiles.</title>
        <authorList>
            <person name="Matsumoto Y."/>
            <person name="Kinjo T."/>
            <person name="Motooka D."/>
            <person name="Nabeya D."/>
            <person name="Jung N."/>
            <person name="Uechi K."/>
            <person name="Horii T."/>
            <person name="Iida T."/>
            <person name="Fujita J."/>
            <person name="Nakamura S."/>
        </authorList>
    </citation>
    <scope>NUCLEOTIDE SEQUENCE [LARGE SCALE GENOMIC DNA]</scope>
    <source>
        <strain evidence="2 3">JCM 13574</strain>
    </source>
</reference>
<dbReference type="RefSeq" id="WP_163735477.1">
    <property type="nucleotide sequence ID" value="NZ_AP022610.1"/>
</dbReference>
<dbReference type="InterPro" id="IPR036291">
    <property type="entry name" value="NAD(P)-bd_dom_sf"/>
</dbReference>
<dbReference type="KEGG" id="mmag:MMAD_18160"/>
<organism evidence="2 3">
    <name type="scientific">Mycolicibacterium madagascariense</name>
    <dbReference type="NCBI Taxonomy" id="212765"/>
    <lineage>
        <taxon>Bacteria</taxon>
        <taxon>Bacillati</taxon>
        <taxon>Actinomycetota</taxon>
        <taxon>Actinomycetes</taxon>
        <taxon>Mycobacteriales</taxon>
        <taxon>Mycobacteriaceae</taxon>
        <taxon>Mycolicibacterium</taxon>
    </lineage>
</organism>
<evidence type="ECO:0000313" key="3">
    <source>
        <dbReference type="Proteomes" id="UP000466517"/>
    </source>
</evidence>
<dbReference type="EMBL" id="AP022610">
    <property type="protein sequence ID" value="BBZ27521.1"/>
    <property type="molecule type" value="Genomic_DNA"/>
</dbReference>
<dbReference type="PANTHER" id="PTHR15020">
    <property type="entry name" value="FLAVIN REDUCTASE-RELATED"/>
    <property type="match status" value="1"/>
</dbReference>
<dbReference type="Gene3D" id="3.40.50.720">
    <property type="entry name" value="NAD(P)-binding Rossmann-like Domain"/>
    <property type="match status" value="1"/>
</dbReference>
<evidence type="ECO:0000259" key="1">
    <source>
        <dbReference type="Pfam" id="PF13460"/>
    </source>
</evidence>
<dbReference type="PANTHER" id="PTHR15020:SF50">
    <property type="entry name" value="UPF0659 PROTEIN YMR090W"/>
    <property type="match status" value="1"/>
</dbReference>
<proteinExistence type="predicted"/>
<name>A0A7I7XEI3_9MYCO</name>
<dbReference type="InterPro" id="IPR016040">
    <property type="entry name" value="NAD(P)-bd_dom"/>
</dbReference>
<sequence>MGTVAIFGATGRTGVLLLDRALTCGHHVVAVARRPESLADSMARWAHTDRLRIVAADVRDPAAVEAAVEGTQAAISAIASTGRHPDRVFSEGTRNIVNALQRQQVWRFICISSRGVNYHDPALPLPYRAVIRPLFLGEVYADMQQMESIVRGSDLRWTLIRAPRLRDGPARGGYRIEDGHNPRRGWSISRADLAAFTVDQVDSVDWIHRAPTLAY</sequence>
<keyword evidence="3" id="KW-1185">Reference proteome</keyword>
<feature type="domain" description="NAD(P)-binding" evidence="1">
    <location>
        <begin position="8"/>
        <end position="202"/>
    </location>
</feature>
<dbReference type="AlphaFoldDB" id="A0A7I7XEI3"/>